<evidence type="ECO:0000313" key="2">
    <source>
        <dbReference type="Proteomes" id="UP000319865"/>
    </source>
</evidence>
<dbReference type="OrthoDB" id="5194501at2"/>
<organism evidence="1 2">
    <name type="scientific">Blastococcus colisei</name>
    <dbReference type="NCBI Taxonomy" id="1564162"/>
    <lineage>
        <taxon>Bacteria</taxon>
        <taxon>Bacillati</taxon>
        <taxon>Actinomycetota</taxon>
        <taxon>Actinomycetes</taxon>
        <taxon>Geodermatophilales</taxon>
        <taxon>Geodermatophilaceae</taxon>
        <taxon>Blastococcus</taxon>
    </lineage>
</organism>
<sequence>MPDATDGANLPDQFGGEVTDFVLEIVGAGIPGAGLVAQPFFRKVREEWIRHRSTALRAAVSTSGLTLDDLRERITEDPRLIPLVTRLLYAAGMNGHDRTL</sequence>
<proteinExistence type="predicted"/>
<dbReference type="AlphaFoldDB" id="A0A543PHT6"/>
<name>A0A543PHT6_9ACTN</name>
<dbReference type="EMBL" id="VFQE01000001">
    <property type="protein sequence ID" value="TQN43619.1"/>
    <property type="molecule type" value="Genomic_DNA"/>
</dbReference>
<reference evidence="1 2" key="1">
    <citation type="submission" date="2019-06" db="EMBL/GenBank/DDBJ databases">
        <title>Sequencing the genomes of 1000 actinobacteria strains.</title>
        <authorList>
            <person name="Klenk H.-P."/>
        </authorList>
    </citation>
    <scope>NUCLEOTIDE SEQUENCE [LARGE SCALE GENOMIC DNA]</scope>
    <source>
        <strain evidence="1 2">DSM 46837</strain>
    </source>
</reference>
<accession>A0A543PHT6</accession>
<gene>
    <name evidence="1" type="ORF">FHU33_3074</name>
</gene>
<dbReference type="RefSeq" id="WP_142026086.1">
    <property type="nucleotide sequence ID" value="NZ_VFQE01000001.1"/>
</dbReference>
<evidence type="ECO:0000313" key="1">
    <source>
        <dbReference type="EMBL" id="TQN43619.1"/>
    </source>
</evidence>
<dbReference type="Proteomes" id="UP000319865">
    <property type="component" value="Unassembled WGS sequence"/>
</dbReference>
<comment type="caution">
    <text evidence="1">The sequence shown here is derived from an EMBL/GenBank/DDBJ whole genome shotgun (WGS) entry which is preliminary data.</text>
</comment>
<protein>
    <submittedName>
        <fullName evidence="1">Uncharacterized protein</fullName>
    </submittedName>
</protein>
<keyword evidence="2" id="KW-1185">Reference proteome</keyword>